<reference evidence="4" key="1">
    <citation type="submission" date="2010-05" db="EMBL/GenBank/DDBJ databases">
        <title>The genome sequence of Magnaporthe poae strain ATCC 64411.</title>
        <authorList>
            <person name="Ma L.-J."/>
            <person name="Dead R."/>
            <person name="Young S."/>
            <person name="Zeng Q."/>
            <person name="Koehrsen M."/>
            <person name="Alvarado L."/>
            <person name="Berlin A."/>
            <person name="Chapman S.B."/>
            <person name="Chen Z."/>
            <person name="Freedman E."/>
            <person name="Gellesch M."/>
            <person name="Goldberg J."/>
            <person name="Griggs A."/>
            <person name="Gujja S."/>
            <person name="Heilman E.R."/>
            <person name="Heiman D."/>
            <person name="Hepburn T."/>
            <person name="Howarth C."/>
            <person name="Jen D."/>
            <person name="Larson L."/>
            <person name="Mehta T."/>
            <person name="Neiman D."/>
            <person name="Pearson M."/>
            <person name="Roberts A."/>
            <person name="Saif S."/>
            <person name="Shea T."/>
            <person name="Shenoy N."/>
            <person name="Sisk P."/>
            <person name="Stolte C."/>
            <person name="Sykes S."/>
            <person name="Walk T."/>
            <person name="White J."/>
            <person name="Yandava C."/>
            <person name="Haas B."/>
            <person name="Nusbaum C."/>
            <person name="Birren B."/>
        </authorList>
    </citation>
    <scope>NUCLEOTIDE SEQUENCE [LARGE SCALE GENOMIC DNA]</scope>
    <source>
        <strain evidence="4">ATCC 64411 / 73-15</strain>
    </source>
</reference>
<protein>
    <submittedName>
        <fullName evidence="2 3">Uncharacterized protein</fullName>
    </submittedName>
</protein>
<reference evidence="3" key="4">
    <citation type="journal article" date="2015" name="G3 (Bethesda)">
        <title>Genome sequences of three phytopathogenic species of the Magnaporthaceae family of fungi.</title>
        <authorList>
            <person name="Okagaki L.H."/>
            <person name="Nunes C.C."/>
            <person name="Sailsbery J."/>
            <person name="Clay B."/>
            <person name="Brown D."/>
            <person name="John T."/>
            <person name="Oh Y."/>
            <person name="Young N."/>
            <person name="Fitzgerald M."/>
            <person name="Haas B.J."/>
            <person name="Zeng Q."/>
            <person name="Young S."/>
            <person name="Adiconis X."/>
            <person name="Fan L."/>
            <person name="Levin J.Z."/>
            <person name="Mitchell T.K."/>
            <person name="Okubara P.A."/>
            <person name="Farman M.L."/>
            <person name="Kohn L.M."/>
            <person name="Birren B."/>
            <person name="Ma L.-J."/>
            <person name="Dean R.A."/>
        </authorList>
    </citation>
    <scope>NUCLEOTIDE SEQUENCE</scope>
    <source>
        <strain evidence="3">ATCC 64411 / 73-15</strain>
    </source>
</reference>
<feature type="region of interest" description="Disordered" evidence="1">
    <location>
        <begin position="1"/>
        <end position="105"/>
    </location>
</feature>
<evidence type="ECO:0000313" key="3">
    <source>
        <dbReference type="EnsemblFungi" id="MAPG_09165T0"/>
    </source>
</evidence>
<gene>
    <name evidence="2" type="ORF">MAPG_09165</name>
</gene>
<dbReference type="EMBL" id="GL876974">
    <property type="protein sequence ID" value="KLU90201.1"/>
    <property type="molecule type" value="Genomic_DNA"/>
</dbReference>
<organism evidence="3 4">
    <name type="scientific">Magnaporthiopsis poae (strain ATCC 64411 / 73-15)</name>
    <name type="common">Kentucky bluegrass fungus</name>
    <name type="synonym">Magnaporthe poae</name>
    <dbReference type="NCBI Taxonomy" id="644358"/>
    <lineage>
        <taxon>Eukaryota</taxon>
        <taxon>Fungi</taxon>
        <taxon>Dikarya</taxon>
        <taxon>Ascomycota</taxon>
        <taxon>Pezizomycotina</taxon>
        <taxon>Sordariomycetes</taxon>
        <taxon>Sordariomycetidae</taxon>
        <taxon>Magnaporthales</taxon>
        <taxon>Magnaporthaceae</taxon>
        <taxon>Magnaporthiopsis</taxon>
    </lineage>
</organism>
<accession>A0A0C4E986</accession>
<reference evidence="2" key="2">
    <citation type="submission" date="2010-05" db="EMBL/GenBank/DDBJ databases">
        <title>The Genome Sequence of Magnaporthe poae strain ATCC 64411.</title>
        <authorList>
            <consortium name="The Broad Institute Genome Sequencing Platform"/>
            <consortium name="Broad Institute Genome Sequencing Center for Infectious Disease"/>
            <person name="Ma L.-J."/>
            <person name="Dead R."/>
            <person name="Young S."/>
            <person name="Zeng Q."/>
            <person name="Koehrsen M."/>
            <person name="Alvarado L."/>
            <person name="Berlin A."/>
            <person name="Chapman S.B."/>
            <person name="Chen Z."/>
            <person name="Freedman E."/>
            <person name="Gellesch M."/>
            <person name="Goldberg J."/>
            <person name="Griggs A."/>
            <person name="Gujja S."/>
            <person name="Heilman E.R."/>
            <person name="Heiman D."/>
            <person name="Hepburn T."/>
            <person name="Howarth C."/>
            <person name="Jen D."/>
            <person name="Larson L."/>
            <person name="Mehta T."/>
            <person name="Neiman D."/>
            <person name="Pearson M."/>
            <person name="Roberts A."/>
            <person name="Saif S."/>
            <person name="Shea T."/>
            <person name="Shenoy N."/>
            <person name="Sisk P."/>
            <person name="Stolte C."/>
            <person name="Sykes S."/>
            <person name="Walk T."/>
            <person name="White J."/>
            <person name="Yandava C."/>
            <person name="Haas B."/>
            <person name="Nusbaum C."/>
            <person name="Birren B."/>
        </authorList>
    </citation>
    <scope>NUCLEOTIDE SEQUENCE</scope>
    <source>
        <strain evidence="2">ATCC 64411</strain>
    </source>
</reference>
<evidence type="ECO:0000313" key="4">
    <source>
        <dbReference type="Proteomes" id="UP000011715"/>
    </source>
</evidence>
<feature type="compositionally biased region" description="Basic and acidic residues" evidence="1">
    <location>
        <begin position="33"/>
        <end position="48"/>
    </location>
</feature>
<feature type="region of interest" description="Disordered" evidence="1">
    <location>
        <begin position="117"/>
        <end position="162"/>
    </location>
</feature>
<sequence>MDQTKEFPRPEKAGKSPFWTHPGSTSSGLIGQRRAERVAKCHDDDAWVERATAARTPGGPHSTPSAPSKHRAAALRQESRTWTDFNTPGESPAPGEGPHGVAGGDSRIVISTRIGVRCSPGRVPAPGFPATPSKGHGAPQRERPGWTSARGEADTGKAASRAHWRRWTTISTAKGCLRLPCTPMHAGRTRGELDDPLRASRKGNAPMAVPSGWHYGHIHAPTHPSSASRHSDTAGSTHLSRQEAFEMETAEGAPGGNKKNGMKASRHTYPHPGPQTVPTPASEHRRLHIKKDVLVVKSWHRRSPQHDGVFEVRQWRMGKTQTLGWLDGIKELLGDFGA</sequence>
<name>A0A0C4E986_MAGP6</name>
<reference evidence="2" key="3">
    <citation type="submission" date="2011-03" db="EMBL/GenBank/DDBJ databases">
        <title>Annotation of Magnaporthe poae ATCC 64411.</title>
        <authorList>
            <person name="Ma L.-J."/>
            <person name="Dead R."/>
            <person name="Young S.K."/>
            <person name="Zeng Q."/>
            <person name="Gargeya S."/>
            <person name="Fitzgerald M."/>
            <person name="Haas B."/>
            <person name="Abouelleil A."/>
            <person name="Alvarado L."/>
            <person name="Arachchi H.M."/>
            <person name="Berlin A."/>
            <person name="Brown A."/>
            <person name="Chapman S.B."/>
            <person name="Chen Z."/>
            <person name="Dunbar C."/>
            <person name="Freedman E."/>
            <person name="Gearin G."/>
            <person name="Gellesch M."/>
            <person name="Goldberg J."/>
            <person name="Griggs A."/>
            <person name="Gujja S."/>
            <person name="Heiman D."/>
            <person name="Howarth C."/>
            <person name="Larson L."/>
            <person name="Lui A."/>
            <person name="MacDonald P.J.P."/>
            <person name="Mehta T."/>
            <person name="Montmayeur A."/>
            <person name="Murphy C."/>
            <person name="Neiman D."/>
            <person name="Pearson M."/>
            <person name="Priest M."/>
            <person name="Roberts A."/>
            <person name="Saif S."/>
            <person name="Shea T."/>
            <person name="Shenoy N."/>
            <person name="Sisk P."/>
            <person name="Stolte C."/>
            <person name="Sykes S."/>
            <person name="Yandava C."/>
            <person name="Wortman J."/>
            <person name="Nusbaum C."/>
            <person name="Birren B."/>
        </authorList>
    </citation>
    <scope>NUCLEOTIDE SEQUENCE</scope>
    <source>
        <strain evidence="2">ATCC 64411</strain>
    </source>
</reference>
<dbReference type="VEuPathDB" id="FungiDB:MAPG_09165"/>
<feature type="compositionally biased region" description="Basic and acidic residues" evidence="1">
    <location>
        <begin position="1"/>
        <end position="14"/>
    </location>
</feature>
<keyword evidence="4" id="KW-1185">Reference proteome</keyword>
<proteinExistence type="predicted"/>
<evidence type="ECO:0000256" key="1">
    <source>
        <dbReference type="SAM" id="MobiDB-lite"/>
    </source>
</evidence>
<feature type="compositionally biased region" description="Basic residues" evidence="1">
    <location>
        <begin position="260"/>
        <end position="269"/>
    </location>
</feature>
<reference evidence="3" key="5">
    <citation type="submission" date="2015-06" db="UniProtKB">
        <authorList>
            <consortium name="EnsemblFungi"/>
        </authorList>
    </citation>
    <scope>IDENTIFICATION</scope>
    <source>
        <strain evidence="3">ATCC 64411</strain>
    </source>
</reference>
<dbReference type="Proteomes" id="UP000011715">
    <property type="component" value="Unassembled WGS sequence"/>
</dbReference>
<dbReference type="EnsemblFungi" id="MAPG_09165T0">
    <property type="protein sequence ID" value="MAPG_09165T0"/>
    <property type="gene ID" value="MAPG_09165"/>
</dbReference>
<feature type="compositionally biased region" description="Polar residues" evidence="1">
    <location>
        <begin position="223"/>
        <end position="239"/>
    </location>
</feature>
<dbReference type="AlphaFoldDB" id="A0A0C4E986"/>
<feature type="region of interest" description="Disordered" evidence="1">
    <location>
        <begin position="212"/>
        <end position="284"/>
    </location>
</feature>
<evidence type="ECO:0000313" key="2">
    <source>
        <dbReference type="EMBL" id="KLU90201.1"/>
    </source>
</evidence>
<dbReference type="EMBL" id="ADBL01002246">
    <property type="status" value="NOT_ANNOTATED_CDS"/>
    <property type="molecule type" value="Genomic_DNA"/>
</dbReference>
<feature type="compositionally biased region" description="Polar residues" evidence="1">
    <location>
        <begin position="80"/>
        <end position="89"/>
    </location>
</feature>